<protein>
    <submittedName>
        <fullName evidence="9">Cation:proton antiporter</fullName>
    </submittedName>
</protein>
<dbReference type="Pfam" id="PF00999">
    <property type="entry name" value="Na_H_Exchanger"/>
    <property type="match status" value="1"/>
</dbReference>
<name>A0A1B1Y6P6_9FLAO</name>
<feature type="transmembrane region" description="Helical" evidence="7">
    <location>
        <begin position="155"/>
        <end position="175"/>
    </location>
</feature>
<dbReference type="GO" id="GO:1902600">
    <property type="term" value="P:proton transmembrane transport"/>
    <property type="evidence" value="ECO:0007669"/>
    <property type="project" value="InterPro"/>
</dbReference>
<proteinExistence type="inferred from homology"/>
<dbReference type="KEGG" id="wfu:AXE80_09240"/>
<dbReference type="Gene3D" id="1.20.1530.20">
    <property type="match status" value="1"/>
</dbReference>
<evidence type="ECO:0000256" key="3">
    <source>
        <dbReference type="ARBA" id="ARBA00022448"/>
    </source>
</evidence>
<dbReference type="Proteomes" id="UP000092967">
    <property type="component" value="Chromosome"/>
</dbReference>
<evidence type="ECO:0000256" key="4">
    <source>
        <dbReference type="ARBA" id="ARBA00022692"/>
    </source>
</evidence>
<evidence type="ECO:0000259" key="8">
    <source>
        <dbReference type="Pfam" id="PF00999"/>
    </source>
</evidence>
<evidence type="ECO:0000256" key="5">
    <source>
        <dbReference type="ARBA" id="ARBA00022989"/>
    </source>
</evidence>
<dbReference type="InterPro" id="IPR006153">
    <property type="entry name" value="Cation/H_exchanger_TM"/>
</dbReference>
<feature type="transmembrane region" description="Helical" evidence="7">
    <location>
        <begin position="12"/>
        <end position="31"/>
    </location>
</feature>
<dbReference type="GO" id="GO:0015297">
    <property type="term" value="F:antiporter activity"/>
    <property type="evidence" value="ECO:0007669"/>
    <property type="project" value="InterPro"/>
</dbReference>
<evidence type="ECO:0000313" key="10">
    <source>
        <dbReference type="Proteomes" id="UP000092967"/>
    </source>
</evidence>
<dbReference type="PANTHER" id="PTHR42751">
    <property type="entry name" value="SODIUM/HYDROGEN EXCHANGER FAMILY/TRKA DOMAIN PROTEIN"/>
    <property type="match status" value="1"/>
</dbReference>
<keyword evidence="5 7" id="KW-1133">Transmembrane helix</keyword>
<evidence type="ECO:0000313" key="9">
    <source>
        <dbReference type="EMBL" id="ANW96452.1"/>
    </source>
</evidence>
<dbReference type="AlphaFoldDB" id="A0A1B1Y6P6"/>
<feature type="transmembrane region" description="Helical" evidence="7">
    <location>
        <begin position="296"/>
        <end position="320"/>
    </location>
</feature>
<organism evidence="9 10">
    <name type="scientific">Wenyingzhuangia fucanilytica</name>
    <dbReference type="NCBI Taxonomy" id="1790137"/>
    <lineage>
        <taxon>Bacteria</taxon>
        <taxon>Pseudomonadati</taxon>
        <taxon>Bacteroidota</taxon>
        <taxon>Flavobacteriia</taxon>
        <taxon>Flavobacteriales</taxon>
        <taxon>Flavobacteriaceae</taxon>
        <taxon>Wenyingzhuangia</taxon>
    </lineage>
</organism>
<dbReference type="RefSeq" id="WP_068826584.1">
    <property type="nucleotide sequence ID" value="NZ_CP014224.1"/>
</dbReference>
<accession>A0A1B1Y6P6</accession>
<feature type="transmembrane region" description="Helical" evidence="7">
    <location>
        <begin position="332"/>
        <end position="355"/>
    </location>
</feature>
<dbReference type="GO" id="GO:0016020">
    <property type="term" value="C:membrane"/>
    <property type="evidence" value="ECO:0007669"/>
    <property type="project" value="UniProtKB-SubCell"/>
</dbReference>
<dbReference type="EMBL" id="CP014224">
    <property type="protein sequence ID" value="ANW96452.1"/>
    <property type="molecule type" value="Genomic_DNA"/>
</dbReference>
<feature type="transmembrane region" description="Helical" evidence="7">
    <location>
        <begin position="123"/>
        <end position="143"/>
    </location>
</feature>
<evidence type="ECO:0000256" key="2">
    <source>
        <dbReference type="ARBA" id="ARBA00005551"/>
    </source>
</evidence>
<feature type="transmembrane region" description="Helical" evidence="7">
    <location>
        <begin position="270"/>
        <end position="290"/>
    </location>
</feature>
<comment type="similarity">
    <text evidence="2">Belongs to the monovalent cation:proton antiporter 2 (CPA2) transporter (TC 2.A.37) family.</text>
</comment>
<keyword evidence="3" id="KW-0813">Transport</keyword>
<dbReference type="STRING" id="1790137.AXE80_09240"/>
<reference evidence="9 10" key="1">
    <citation type="submission" date="2016-02" db="EMBL/GenBank/DDBJ databases">
        <authorList>
            <person name="Wen L."/>
            <person name="He K."/>
            <person name="Yang H."/>
        </authorList>
    </citation>
    <scope>NUCLEOTIDE SEQUENCE [LARGE SCALE GENOMIC DNA]</scope>
    <source>
        <strain evidence="9 10">CZ1127</strain>
    </source>
</reference>
<gene>
    <name evidence="9" type="ORF">AXE80_09240</name>
</gene>
<dbReference type="InterPro" id="IPR038770">
    <property type="entry name" value="Na+/solute_symporter_sf"/>
</dbReference>
<feature type="domain" description="Cation/H+ exchanger transmembrane" evidence="8">
    <location>
        <begin position="23"/>
        <end position="381"/>
    </location>
</feature>
<feature type="transmembrane region" description="Helical" evidence="7">
    <location>
        <begin position="37"/>
        <end position="54"/>
    </location>
</feature>
<feature type="transmembrane region" description="Helical" evidence="7">
    <location>
        <begin position="66"/>
        <end position="88"/>
    </location>
</feature>
<feature type="transmembrane region" description="Helical" evidence="7">
    <location>
        <begin position="187"/>
        <end position="205"/>
    </location>
</feature>
<comment type="subcellular location">
    <subcellularLocation>
        <location evidence="1">Membrane</location>
        <topology evidence="1">Multi-pass membrane protein</topology>
    </subcellularLocation>
</comment>
<evidence type="ECO:0000256" key="6">
    <source>
        <dbReference type="ARBA" id="ARBA00023136"/>
    </source>
</evidence>
<evidence type="ECO:0000256" key="1">
    <source>
        <dbReference type="ARBA" id="ARBA00004141"/>
    </source>
</evidence>
<dbReference type="PANTHER" id="PTHR42751:SF3">
    <property type="entry name" value="SODIUM_GLUTAMATE SYMPORTER"/>
    <property type="match status" value="1"/>
</dbReference>
<feature type="transmembrane region" description="Helical" evidence="7">
    <location>
        <begin position="94"/>
        <end position="116"/>
    </location>
</feature>
<keyword evidence="6 7" id="KW-0472">Membrane</keyword>
<feature type="transmembrane region" description="Helical" evidence="7">
    <location>
        <begin position="225"/>
        <end position="258"/>
    </location>
</feature>
<evidence type="ECO:0000256" key="7">
    <source>
        <dbReference type="SAM" id="Phobius"/>
    </source>
</evidence>
<sequence>MMTMILLSAFNPNILLFVLIGLVVIFLGALLRHYKQPYVVAYILAGVLLGKHGFKIITNTELIDGLGEFGLILILFFIGMEINLPNFIKKWKVAVFGTILQILASILIVTLIGYFFNWQFNRIIILGFVISLSSSAVIIKLLQDNNESSSELGENIISILLMQDILIVPMLIATNYLGGSKPETSEIILQAVGGILLIIGIVWILKEQEITIPFSKSFEKDHELQVFFAFSLCFGCAVMTSLFGLSAALGAFVAGMVVNSAKSTQWFHDSLNSFRIIFVALFFVSIGMLIDAKFFLIHWKIICILIFTIYLSNTFINAFILQYFEKNWKRSIYGGAMLAQIGELSFVLISTAYFANVITEFTYQLTIIITALTLLMSPFWIVLTKKVLKLK</sequence>
<keyword evidence="10" id="KW-1185">Reference proteome</keyword>
<keyword evidence="4 7" id="KW-0812">Transmembrane</keyword>
<feature type="transmembrane region" description="Helical" evidence="7">
    <location>
        <begin position="361"/>
        <end position="383"/>
    </location>
</feature>